<reference evidence="2" key="1">
    <citation type="journal article" date="2014" name="Front. Microbiol.">
        <title>High frequency of phylogenetically diverse reductive dehalogenase-homologous genes in deep subseafloor sedimentary metagenomes.</title>
        <authorList>
            <person name="Kawai M."/>
            <person name="Futagami T."/>
            <person name="Toyoda A."/>
            <person name="Takaki Y."/>
            <person name="Nishi S."/>
            <person name="Hori S."/>
            <person name="Arai W."/>
            <person name="Tsubouchi T."/>
            <person name="Morono Y."/>
            <person name="Uchiyama I."/>
            <person name="Ito T."/>
            <person name="Fujiyama A."/>
            <person name="Inagaki F."/>
            <person name="Takami H."/>
        </authorList>
    </citation>
    <scope>NUCLEOTIDE SEQUENCE</scope>
    <source>
        <strain evidence="2">Expedition CK06-06</strain>
    </source>
</reference>
<dbReference type="AlphaFoldDB" id="X1AJ97"/>
<dbReference type="InterPro" id="IPR015421">
    <property type="entry name" value="PyrdxlP-dep_Trfase_major"/>
</dbReference>
<name>X1AJ97_9ZZZZ</name>
<comment type="caution">
    <text evidence="2">The sequence shown here is derived from an EMBL/GenBank/DDBJ whole genome shotgun (WGS) entry which is preliminary data.</text>
</comment>
<dbReference type="PANTHER" id="PTHR30244:SF34">
    <property type="entry name" value="DTDP-4-AMINO-4,6-DIDEOXYGALACTOSE TRANSAMINASE"/>
    <property type="match status" value="1"/>
</dbReference>
<organism evidence="2">
    <name type="scientific">marine sediment metagenome</name>
    <dbReference type="NCBI Taxonomy" id="412755"/>
    <lineage>
        <taxon>unclassified sequences</taxon>
        <taxon>metagenomes</taxon>
        <taxon>ecological metagenomes</taxon>
    </lineage>
</organism>
<dbReference type="GO" id="GO:0000271">
    <property type="term" value="P:polysaccharide biosynthetic process"/>
    <property type="evidence" value="ECO:0007669"/>
    <property type="project" value="TreeGrafter"/>
</dbReference>
<dbReference type="Pfam" id="PF00535">
    <property type="entry name" value="Glycos_transf_2"/>
    <property type="match status" value="1"/>
</dbReference>
<dbReference type="InterPro" id="IPR029044">
    <property type="entry name" value="Nucleotide-diphossugar_trans"/>
</dbReference>
<dbReference type="GO" id="GO:0019180">
    <property type="term" value="F:dTDP-4-amino-4,6-dideoxygalactose transaminase activity"/>
    <property type="evidence" value="ECO:0007669"/>
    <property type="project" value="TreeGrafter"/>
</dbReference>
<dbReference type="GO" id="GO:0030170">
    <property type="term" value="F:pyridoxal phosphate binding"/>
    <property type="evidence" value="ECO:0007669"/>
    <property type="project" value="TreeGrafter"/>
</dbReference>
<sequence length="324" mass="36716">MNKPEISIVLGSYNRKWLLKLAIQSVRDNAITVPYEIIVVDGGSTDGALEWLIKQRDVITVVQHNRGMWKGAQIQRRSWGYFINLAFKCAQGKFVCMISDDCILHPNAVINGYRLFEAELAKGRKIGAVAFYWRNFPKQEKYLVGLTLGNKMFVNHGMYLRETLEKVGWIDEDHYRFYYADGDLCLKMWLSNPEGSTMVSQVVQHLEAKPKEPEFWAIPFNKPCVVGAEFRYISEAIERGHASGDGYFTKQCHALLERELGVPKVLLTTSCTHALEMAALLLNIQSGDEVIVPSFTFVSTANAFVLRGARPVFIDIRADTLNLD</sequence>
<dbReference type="SUPFAM" id="SSF53448">
    <property type="entry name" value="Nucleotide-diphospho-sugar transferases"/>
    <property type="match status" value="1"/>
</dbReference>
<dbReference type="EMBL" id="BART01006244">
    <property type="protein sequence ID" value="GAG60021.1"/>
    <property type="molecule type" value="Genomic_DNA"/>
</dbReference>
<feature type="domain" description="Glycosyltransferase 2-like" evidence="1">
    <location>
        <begin position="7"/>
        <end position="119"/>
    </location>
</feature>
<accession>X1AJ97</accession>
<evidence type="ECO:0000313" key="2">
    <source>
        <dbReference type="EMBL" id="GAG60021.1"/>
    </source>
</evidence>
<evidence type="ECO:0000259" key="1">
    <source>
        <dbReference type="Pfam" id="PF00535"/>
    </source>
</evidence>
<dbReference type="Gene3D" id="3.90.550.10">
    <property type="entry name" value="Spore Coat Polysaccharide Biosynthesis Protein SpsA, Chain A"/>
    <property type="match status" value="1"/>
</dbReference>
<dbReference type="InterPro" id="IPR015424">
    <property type="entry name" value="PyrdxlP-dep_Trfase"/>
</dbReference>
<dbReference type="PANTHER" id="PTHR30244">
    <property type="entry name" value="TRANSAMINASE"/>
    <property type="match status" value="1"/>
</dbReference>
<gene>
    <name evidence="2" type="ORF">S01H4_14226</name>
</gene>
<protein>
    <recommendedName>
        <fullName evidence="1">Glycosyltransferase 2-like domain-containing protein</fullName>
    </recommendedName>
</protein>
<dbReference type="InterPro" id="IPR000653">
    <property type="entry name" value="DegT/StrS_aminotransferase"/>
</dbReference>
<dbReference type="SUPFAM" id="SSF53383">
    <property type="entry name" value="PLP-dependent transferases"/>
    <property type="match status" value="1"/>
</dbReference>
<proteinExistence type="predicted"/>
<dbReference type="Pfam" id="PF01041">
    <property type="entry name" value="DegT_DnrJ_EryC1"/>
    <property type="match status" value="1"/>
</dbReference>
<dbReference type="InterPro" id="IPR001173">
    <property type="entry name" value="Glyco_trans_2-like"/>
</dbReference>
<feature type="non-terminal residue" evidence="2">
    <location>
        <position position="324"/>
    </location>
</feature>
<dbReference type="Gene3D" id="3.40.640.10">
    <property type="entry name" value="Type I PLP-dependent aspartate aminotransferase-like (Major domain)"/>
    <property type="match status" value="1"/>
</dbReference>